<proteinExistence type="predicted"/>
<gene>
    <name evidence="2" type="ORF">ZT1A5_G11660</name>
</gene>
<organism evidence="2 3">
    <name type="scientific">Zymoseptoria tritici ST99CH_1A5</name>
    <dbReference type="NCBI Taxonomy" id="1276529"/>
    <lineage>
        <taxon>Eukaryota</taxon>
        <taxon>Fungi</taxon>
        <taxon>Dikarya</taxon>
        <taxon>Ascomycota</taxon>
        <taxon>Pezizomycotina</taxon>
        <taxon>Dothideomycetes</taxon>
        <taxon>Dothideomycetidae</taxon>
        <taxon>Mycosphaerellales</taxon>
        <taxon>Mycosphaerellaceae</taxon>
        <taxon>Zymoseptoria</taxon>
    </lineage>
</organism>
<evidence type="ECO:0000256" key="1">
    <source>
        <dbReference type="SAM" id="Coils"/>
    </source>
</evidence>
<accession>A0A1Y6M373</accession>
<reference evidence="2 3" key="1">
    <citation type="submission" date="2016-10" db="EMBL/GenBank/DDBJ databases">
        <authorList>
            <person name="Varghese N."/>
        </authorList>
    </citation>
    <scope>NUCLEOTIDE SEQUENCE [LARGE SCALE GENOMIC DNA]</scope>
</reference>
<evidence type="ECO:0000313" key="2">
    <source>
        <dbReference type="EMBL" id="SMY30210.1"/>
    </source>
</evidence>
<evidence type="ECO:0000313" key="3">
    <source>
        <dbReference type="Proteomes" id="UP000215453"/>
    </source>
</evidence>
<feature type="coiled-coil region" evidence="1">
    <location>
        <begin position="79"/>
        <end position="106"/>
    </location>
</feature>
<dbReference type="Proteomes" id="UP000215453">
    <property type="component" value="Chromosome 15"/>
</dbReference>
<sequence>MDHAWLSVSSEHQSLARVMKTTILDASNQALAQQDHSEHEYLHNRMQKLEAEIEEPTTVTRHLPDRTPPSTTLLLNWEHSNLLNRMEKLEADIAGAESRNETVQTDSRASG</sequence>
<dbReference type="AlphaFoldDB" id="A0A1Y6M373"/>
<keyword evidence="1" id="KW-0175">Coiled coil</keyword>
<dbReference type="EMBL" id="LT882690">
    <property type="protein sequence ID" value="SMY30210.1"/>
    <property type="molecule type" value="Genomic_DNA"/>
</dbReference>
<name>A0A1Y6M373_ZYMTR</name>
<protein>
    <submittedName>
        <fullName evidence="2">Uncharacterized protein</fullName>
    </submittedName>
</protein>